<name>A0AA37XHZ2_9MICO</name>
<dbReference type="EMBL" id="BSUM01000002">
    <property type="protein sequence ID" value="GMA33618.1"/>
    <property type="molecule type" value="Genomic_DNA"/>
</dbReference>
<protein>
    <submittedName>
        <fullName evidence="2">Uncharacterized protein</fullName>
    </submittedName>
</protein>
<sequence>MSKIAPVACQPWCRDGQGHTGEAHVDDQWCMSPDVWINLAPANTFEGYPSELLSGRERLAVTATRRTHVYRGRPVVQIWAEDRDIELWLSAEDARALADELVAAARLIEEARR</sequence>
<accession>A0AA37XHZ2</accession>
<dbReference type="AlphaFoldDB" id="A0AA37XHZ2"/>
<evidence type="ECO:0000313" key="3">
    <source>
        <dbReference type="Proteomes" id="UP001157161"/>
    </source>
</evidence>
<reference evidence="2" key="2">
    <citation type="submission" date="2023-02" db="EMBL/GenBank/DDBJ databases">
        <authorList>
            <person name="Sun Q."/>
            <person name="Mori K."/>
        </authorList>
    </citation>
    <scope>NUCLEOTIDE SEQUENCE</scope>
    <source>
        <strain evidence="2">NBRC 112290</strain>
    </source>
</reference>
<dbReference type="EMBL" id="BSUM01000001">
    <property type="protein sequence ID" value="GMA33530.1"/>
    <property type="molecule type" value="Genomic_DNA"/>
</dbReference>
<dbReference type="InterPro" id="IPR054202">
    <property type="entry name" value="DUF6907"/>
</dbReference>
<reference evidence="2" key="1">
    <citation type="journal article" date="2014" name="Int. J. Syst. Evol. Microbiol.">
        <title>Complete genome sequence of Corynebacterium casei LMG S-19264T (=DSM 44701T), isolated from a smear-ripened cheese.</title>
        <authorList>
            <consortium name="US DOE Joint Genome Institute (JGI-PGF)"/>
            <person name="Walter F."/>
            <person name="Albersmeier A."/>
            <person name="Kalinowski J."/>
            <person name="Ruckert C."/>
        </authorList>
    </citation>
    <scope>NUCLEOTIDE SEQUENCE</scope>
    <source>
        <strain evidence="2">NBRC 112290</strain>
    </source>
</reference>
<comment type="caution">
    <text evidence="2">The sequence shown here is derived from an EMBL/GenBank/DDBJ whole genome shotgun (WGS) entry which is preliminary data.</text>
</comment>
<gene>
    <name evidence="1" type="ORF">GCM10025875_35220</name>
    <name evidence="2" type="ORF">GCM10025875_36100</name>
</gene>
<proteinExistence type="predicted"/>
<evidence type="ECO:0000313" key="2">
    <source>
        <dbReference type="EMBL" id="GMA33618.1"/>
    </source>
</evidence>
<dbReference type="Proteomes" id="UP001157161">
    <property type="component" value="Unassembled WGS sequence"/>
</dbReference>
<evidence type="ECO:0000313" key="1">
    <source>
        <dbReference type="EMBL" id="GMA33530.1"/>
    </source>
</evidence>
<organism evidence="2 3">
    <name type="scientific">Litorihabitans aurantiacus</name>
    <dbReference type="NCBI Taxonomy" id="1930061"/>
    <lineage>
        <taxon>Bacteria</taxon>
        <taxon>Bacillati</taxon>
        <taxon>Actinomycetota</taxon>
        <taxon>Actinomycetes</taxon>
        <taxon>Micrococcales</taxon>
        <taxon>Beutenbergiaceae</taxon>
        <taxon>Litorihabitans</taxon>
    </lineage>
</organism>
<dbReference type="Pfam" id="PF21848">
    <property type="entry name" value="DUF6907"/>
    <property type="match status" value="1"/>
</dbReference>
<dbReference type="RefSeq" id="WP_284252401.1">
    <property type="nucleotide sequence ID" value="NZ_BSUM01000001.1"/>
</dbReference>
<keyword evidence="3" id="KW-1185">Reference proteome</keyword>